<comment type="similarity">
    <text evidence="1">Belongs to the hemerythrin family.</text>
</comment>
<name>A0ABR7GHB1_9FIRM</name>
<evidence type="ECO:0000313" key="5">
    <source>
        <dbReference type="EMBL" id="MBC5686155.1"/>
    </source>
</evidence>
<dbReference type="InterPro" id="IPR050669">
    <property type="entry name" value="Hemerythrin"/>
</dbReference>
<feature type="domain" description="Hemerythrin-like" evidence="4">
    <location>
        <begin position="12"/>
        <end position="122"/>
    </location>
</feature>
<keyword evidence="3" id="KW-0408">Iron</keyword>
<dbReference type="InterPro" id="IPR012827">
    <property type="entry name" value="Hemerythrin_metal-bd"/>
</dbReference>
<feature type="domain" description="Hemerythrin-like" evidence="4">
    <location>
        <begin position="148"/>
        <end position="268"/>
    </location>
</feature>
<dbReference type="InterPro" id="IPR035938">
    <property type="entry name" value="Hemerythrin-like_sf"/>
</dbReference>
<dbReference type="PANTHER" id="PTHR37164:SF1">
    <property type="entry name" value="BACTERIOHEMERYTHRIN"/>
    <property type="match status" value="1"/>
</dbReference>
<sequence>MYEFTEDCMIHIEEIDNEHRRLFQMINEAIDLAAHTEDVTTIADSLLPRLKEYAATHFAHEEAYMESINDPELPLQRKEHTAFTEKMNTFVLDTSSPEAARTSLNDLLTYLVRWLYHHILSSDIMIGKMCQKPEPTEDPFAFTDKYKTGIELVDNEHKQLFAIIREVNDLIHEELLHDKYDEIMRLLAELRQYTEFHFSDEEALMEQISYPGFEAQKRAHSAFVERLVEIDLSELDAMDDNQQEYLINLIDFLLAWLSNHILGSDKKIGDYIRTQHLSATDV</sequence>
<keyword evidence="6" id="KW-1185">Reference proteome</keyword>
<reference evidence="5 6" key="1">
    <citation type="submission" date="2020-08" db="EMBL/GenBank/DDBJ databases">
        <title>Genome public.</title>
        <authorList>
            <person name="Liu C."/>
            <person name="Sun Q."/>
        </authorList>
    </citation>
    <scope>NUCLEOTIDE SEQUENCE [LARGE SCALE GENOMIC DNA]</scope>
    <source>
        <strain evidence="5 6">NSJ-9</strain>
    </source>
</reference>
<dbReference type="EMBL" id="JACOPG010000002">
    <property type="protein sequence ID" value="MBC5686155.1"/>
    <property type="molecule type" value="Genomic_DNA"/>
</dbReference>
<dbReference type="NCBIfam" id="TIGR02481">
    <property type="entry name" value="hemeryth_dom"/>
    <property type="match status" value="2"/>
</dbReference>
<evidence type="ECO:0000256" key="1">
    <source>
        <dbReference type="ARBA" id="ARBA00010587"/>
    </source>
</evidence>
<evidence type="ECO:0000256" key="2">
    <source>
        <dbReference type="ARBA" id="ARBA00022723"/>
    </source>
</evidence>
<dbReference type="InterPro" id="IPR012312">
    <property type="entry name" value="Hemerythrin-like"/>
</dbReference>
<dbReference type="Proteomes" id="UP000643810">
    <property type="component" value="Unassembled WGS sequence"/>
</dbReference>
<protein>
    <submittedName>
        <fullName evidence="5">Bacteriohemerythrin</fullName>
    </submittedName>
</protein>
<organism evidence="5 6">
    <name type="scientific">Roseburia lenta</name>
    <dbReference type="NCBI Taxonomy" id="2763061"/>
    <lineage>
        <taxon>Bacteria</taxon>
        <taxon>Bacillati</taxon>
        <taxon>Bacillota</taxon>
        <taxon>Clostridia</taxon>
        <taxon>Lachnospirales</taxon>
        <taxon>Lachnospiraceae</taxon>
        <taxon>Roseburia</taxon>
    </lineage>
</organism>
<comment type="caution">
    <text evidence="5">The sequence shown here is derived from an EMBL/GenBank/DDBJ whole genome shotgun (WGS) entry which is preliminary data.</text>
</comment>
<dbReference type="NCBIfam" id="NF033749">
    <property type="entry name" value="bact_hemeryth"/>
    <property type="match status" value="1"/>
</dbReference>
<dbReference type="CDD" id="cd12107">
    <property type="entry name" value="Hemerythrin"/>
    <property type="match status" value="2"/>
</dbReference>
<evidence type="ECO:0000259" key="4">
    <source>
        <dbReference type="Pfam" id="PF01814"/>
    </source>
</evidence>
<evidence type="ECO:0000313" key="6">
    <source>
        <dbReference type="Proteomes" id="UP000643810"/>
    </source>
</evidence>
<dbReference type="SUPFAM" id="SSF47188">
    <property type="entry name" value="Hemerythrin-like"/>
    <property type="match status" value="2"/>
</dbReference>
<proteinExistence type="inferred from homology"/>
<evidence type="ECO:0000256" key="3">
    <source>
        <dbReference type="ARBA" id="ARBA00023004"/>
    </source>
</evidence>
<dbReference type="Gene3D" id="1.20.120.50">
    <property type="entry name" value="Hemerythrin-like"/>
    <property type="match status" value="2"/>
</dbReference>
<dbReference type="PANTHER" id="PTHR37164">
    <property type="entry name" value="BACTERIOHEMERYTHRIN"/>
    <property type="match status" value="1"/>
</dbReference>
<dbReference type="RefSeq" id="WP_186854146.1">
    <property type="nucleotide sequence ID" value="NZ_JACOPG010000002.1"/>
</dbReference>
<accession>A0ABR7GHB1</accession>
<gene>
    <name evidence="5" type="ORF">H8R94_05970</name>
</gene>
<dbReference type="Pfam" id="PF01814">
    <property type="entry name" value="Hemerythrin"/>
    <property type="match status" value="2"/>
</dbReference>
<keyword evidence="2" id="KW-0479">Metal-binding</keyword>